<organism evidence="1">
    <name type="scientific">viral metagenome</name>
    <dbReference type="NCBI Taxonomy" id="1070528"/>
    <lineage>
        <taxon>unclassified sequences</taxon>
        <taxon>metagenomes</taxon>
        <taxon>organismal metagenomes</taxon>
    </lineage>
</organism>
<protein>
    <submittedName>
        <fullName evidence="1">Uncharacterized protein</fullName>
    </submittedName>
</protein>
<evidence type="ECO:0000313" key="1">
    <source>
        <dbReference type="EMBL" id="QHS86894.1"/>
    </source>
</evidence>
<proteinExistence type="predicted"/>
<sequence length="85" mass="10170">MFKGVKDVLQHWNLNSIYSFLDYLIVNKKFRYILICNCCGQKIDNNDIRTGNFRPLSCDFLPLKKYNPKKLYRYKTKEISVIQIS</sequence>
<name>A0A6C0B504_9ZZZZ</name>
<accession>A0A6C0B504</accession>
<dbReference type="EMBL" id="MN739065">
    <property type="protein sequence ID" value="QHS86894.1"/>
    <property type="molecule type" value="Genomic_DNA"/>
</dbReference>
<dbReference type="AlphaFoldDB" id="A0A6C0B504"/>
<reference evidence="1" key="1">
    <citation type="journal article" date="2020" name="Nature">
        <title>Giant virus diversity and host interactions through global metagenomics.</title>
        <authorList>
            <person name="Schulz F."/>
            <person name="Roux S."/>
            <person name="Paez-Espino D."/>
            <person name="Jungbluth S."/>
            <person name="Walsh D.A."/>
            <person name="Denef V.J."/>
            <person name="McMahon K.D."/>
            <person name="Konstantinidis K.T."/>
            <person name="Eloe-Fadrosh E.A."/>
            <person name="Kyrpides N.C."/>
            <person name="Woyke T."/>
        </authorList>
    </citation>
    <scope>NUCLEOTIDE SEQUENCE</scope>
    <source>
        <strain evidence="1">GVMAG-M-3300009422-16</strain>
    </source>
</reference>